<organism evidence="2 3">
    <name type="scientific">Rhododendron simsii</name>
    <name type="common">Sims's rhododendron</name>
    <dbReference type="NCBI Taxonomy" id="118357"/>
    <lineage>
        <taxon>Eukaryota</taxon>
        <taxon>Viridiplantae</taxon>
        <taxon>Streptophyta</taxon>
        <taxon>Embryophyta</taxon>
        <taxon>Tracheophyta</taxon>
        <taxon>Spermatophyta</taxon>
        <taxon>Magnoliopsida</taxon>
        <taxon>eudicotyledons</taxon>
        <taxon>Gunneridae</taxon>
        <taxon>Pentapetalae</taxon>
        <taxon>asterids</taxon>
        <taxon>Ericales</taxon>
        <taxon>Ericaceae</taxon>
        <taxon>Ericoideae</taxon>
        <taxon>Rhodoreae</taxon>
        <taxon>Rhododendron</taxon>
    </lineage>
</organism>
<comment type="caution">
    <text evidence="2">The sequence shown here is derived from an EMBL/GenBank/DDBJ whole genome shotgun (WGS) entry which is preliminary data.</text>
</comment>
<proteinExistence type="predicted"/>
<dbReference type="Proteomes" id="UP000626092">
    <property type="component" value="Unassembled WGS sequence"/>
</dbReference>
<gene>
    <name evidence="2" type="ORF">RHSIM_Rhsim07G0155500</name>
</gene>
<keyword evidence="3" id="KW-1185">Reference proteome</keyword>
<sequence>MGNKDWQKTGSRSLRLGRSYAEADRESHFWLDLWRKIKREKGKKKKNKKSNSNSPVSLYDHDTYLQNFEEESRQMEPDILCRSFSARFADPSRTFSRNVFVE</sequence>
<feature type="region of interest" description="Disordered" evidence="1">
    <location>
        <begin position="1"/>
        <end position="24"/>
    </location>
</feature>
<accession>A0A834LK10</accession>
<protein>
    <submittedName>
        <fullName evidence="2">Uncharacterized protein</fullName>
    </submittedName>
</protein>
<dbReference type="PANTHER" id="PTHR33168">
    <property type="entry name" value="STRESS INDUCED PROTEIN-RELATED"/>
    <property type="match status" value="1"/>
</dbReference>
<dbReference type="EMBL" id="WJXA01000007">
    <property type="protein sequence ID" value="KAF7139430.1"/>
    <property type="molecule type" value="Genomic_DNA"/>
</dbReference>
<name>A0A834LK10_RHOSS</name>
<reference evidence="2" key="1">
    <citation type="submission" date="2019-11" db="EMBL/GenBank/DDBJ databases">
        <authorList>
            <person name="Liu Y."/>
            <person name="Hou J."/>
            <person name="Li T.-Q."/>
            <person name="Guan C.-H."/>
            <person name="Wu X."/>
            <person name="Wu H.-Z."/>
            <person name="Ling F."/>
            <person name="Zhang R."/>
            <person name="Shi X.-G."/>
            <person name="Ren J.-P."/>
            <person name="Chen E.-F."/>
            <person name="Sun J.-M."/>
        </authorList>
    </citation>
    <scope>NUCLEOTIDE SEQUENCE</scope>
    <source>
        <strain evidence="2">Adult_tree_wgs_1</strain>
        <tissue evidence="2">Leaves</tissue>
    </source>
</reference>
<dbReference type="AlphaFoldDB" id="A0A834LK10"/>
<dbReference type="OrthoDB" id="1088261at2759"/>
<evidence type="ECO:0000313" key="2">
    <source>
        <dbReference type="EMBL" id="KAF7139430.1"/>
    </source>
</evidence>
<evidence type="ECO:0000313" key="3">
    <source>
        <dbReference type="Proteomes" id="UP000626092"/>
    </source>
</evidence>
<evidence type="ECO:0000256" key="1">
    <source>
        <dbReference type="SAM" id="MobiDB-lite"/>
    </source>
</evidence>